<sequence length="331" mass="35443">MPAISLIAPAAGTHFAIDGNGDMPVITAEARIVGLPTSTAASIPLTWTVRVRFTASVCPHGPARNINHPDIVQTAVGSTFRIPFSEVRGGTLSIRVRATIAGRHVEAHSANLDIRGTNPTSADLNAALPHVTLRKIARQESGGGRQFAAAADGGVGKCPLWSGDNLGGVGIMQITVPRPTDDQVWNWRANVAEGVRIFQQKVAAARGYPAQVRRSQGFQTLVAQFNAAHHKHGQAAIPIDLPDFTTGDFDTNLQQLELDSIRGFNGFGGRDRFGLHLHEFRVAVDAHGLLRVNLDPAGTRGTAIWERVPVADRPQGFGDPDYVNHVLARTI</sequence>
<dbReference type="Proteomes" id="UP000186309">
    <property type="component" value="Chromosome"/>
</dbReference>
<protein>
    <submittedName>
        <fullName evidence="1">Uncharacterized protein</fullName>
    </submittedName>
</protein>
<dbReference type="RefSeq" id="WP_076348103.1">
    <property type="nucleotide sequence ID" value="NZ_CP019082.1"/>
</dbReference>
<dbReference type="EMBL" id="CP019082">
    <property type="protein sequence ID" value="APW62202.1"/>
    <property type="molecule type" value="Genomic_DNA"/>
</dbReference>
<dbReference type="AlphaFoldDB" id="A0A1U7CTF2"/>
<name>A0A1U7CTF2_9BACT</name>
<gene>
    <name evidence="1" type="ORF">BSF38_03737</name>
</gene>
<evidence type="ECO:0000313" key="2">
    <source>
        <dbReference type="Proteomes" id="UP000186309"/>
    </source>
</evidence>
<reference evidence="2" key="1">
    <citation type="submission" date="2016-12" db="EMBL/GenBank/DDBJ databases">
        <title>Comparative genomics of four Isosphaeraceae planctomycetes: a common pool of plasmids and glycoside hydrolase genes.</title>
        <authorList>
            <person name="Ivanova A."/>
        </authorList>
    </citation>
    <scope>NUCLEOTIDE SEQUENCE [LARGE SCALE GENOMIC DNA]</scope>
    <source>
        <strain evidence="2">PX4</strain>
    </source>
</reference>
<proteinExistence type="predicted"/>
<keyword evidence="2" id="KW-1185">Reference proteome</keyword>
<organism evidence="1 2">
    <name type="scientific">Paludisphaera borealis</name>
    <dbReference type="NCBI Taxonomy" id="1387353"/>
    <lineage>
        <taxon>Bacteria</taxon>
        <taxon>Pseudomonadati</taxon>
        <taxon>Planctomycetota</taxon>
        <taxon>Planctomycetia</taxon>
        <taxon>Isosphaerales</taxon>
        <taxon>Isosphaeraceae</taxon>
        <taxon>Paludisphaera</taxon>
    </lineage>
</organism>
<dbReference type="OrthoDB" id="1550837at2"/>
<dbReference type="KEGG" id="pbor:BSF38_03737"/>
<evidence type="ECO:0000313" key="1">
    <source>
        <dbReference type="EMBL" id="APW62202.1"/>
    </source>
</evidence>
<accession>A0A1U7CTF2</accession>